<sequence length="452" mass="49866">MTSDADAPKKLSKNESIKENSDYLLGTILEGLADDSTGAISPDDSELTKFHGTYLQDDRDLRSEHVKEKLEKAFSFMIRIRVPGGLCTPAQWLEIDRLSSEFADGTIKLTTRQAFQLHGVLKGNLKQTIKEINDTLLDTLAACGDVNRNVMCSPNPFESRLHGETQKLAEAISSHLTPRTTSYAEIWLDGEKTVVGPEKDVEPIYGKTYLPRKFKIGVAIPPRNDIDVFSNDLGFVAIVKDGVISGYNVLAGGGLGMTHGKEATYPRVADVIGFCKPSQVVEVAEEVVKIQRDHGDRSDRRHARLKYTIEDHGVDWLKEELNQRLGWNLKPPCEIAFDLTTDRYGWTQGHDEKWAFCLFVEGGRLQDANGVKAKSAILEIARIHKGDLRLTPNQNLIITQVDEADKASIGEALAQHGVVASTELSGLRLNSIACTALPTCGLALAESERYLP</sequence>
<dbReference type="GO" id="GO:0050311">
    <property type="term" value="F:sulfite reductase (ferredoxin) activity"/>
    <property type="evidence" value="ECO:0007669"/>
    <property type="project" value="TreeGrafter"/>
</dbReference>
<keyword evidence="4" id="KW-0479">Metal-binding</keyword>
<organism evidence="10">
    <name type="scientific">marine metagenome</name>
    <dbReference type="NCBI Taxonomy" id="408172"/>
    <lineage>
        <taxon>unclassified sequences</taxon>
        <taxon>metagenomes</taxon>
        <taxon>ecological metagenomes</taxon>
    </lineage>
</organism>
<comment type="cofactor">
    <cofactor evidence="2">
        <name>[4Fe-4S] cluster</name>
        <dbReference type="ChEBI" id="CHEBI:49883"/>
    </cofactor>
</comment>
<dbReference type="GO" id="GO:0046872">
    <property type="term" value="F:metal ion binding"/>
    <property type="evidence" value="ECO:0007669"/>
    <property type="project" value="UniProtKB-KW"/>
</dbReference>
<accession>A0A382H139</accession>
<gene>
    <name evidence="10" type="ORF">METZ01_LOCUS233015</name>
</gene>
<keyword evidence="6" id="KW-0408">Iron</keyword>
<dbReference type="InterPro" id="IPR036136">
    <property type="entry name" value="Nit/Sulf_reduc_fer-like_dom_sf"/>
</dbReference>
<dbReference type="SUPFAM" id="SSF55124">
    <property type="entry name" value="Nitrite/Sulfite reductase N-terminal domain-like"/>
    <property type="match status" value="2"/>
</dbReference>
<evidence type="ECO:0008006" key="11">
    <source>
        <dbReference type="Google" id="ProtNLM"/>
    </source>
</evidence>
<dbReference type="Pfam" id="PF01077">
    <property type="entry name" value="NIR_SIR"/>
    <property type="match status" value="1"/>
</dbReference>
<dbReference type="GO" id="GO:0000103">
    <property type="term" value="P:sulfate assimilation"/>
    <property type="evidence" value="ECO:0007669"/>
    <property type="project" value="TreeGrafter"/>
</dbReference>
<evidence type="ECO:0000256" key="7">
    <source>
        <dbReference type="ARBA" id="ARBA00023014"/>
    </source>
</evidence>
<dbReference type="NCBIfam" id="NF010029">
    <property type="entry name" value="PRK13504.1"/>
    <property type="match status" value="1"/>
</dbReference>
<dbReference type="InterPro" id="IPR045169">
    <property type="entry name" value="NO2/SO3_Rdtase_4Fe4S_prot"/>
</dbReference>
<evidence type="ECO:0000256" key="1">
    <source>
        <dbReference type="ARBA" id="ARBA00001929"/>
    </source>
</evidence>
<evidence type="ECO:0000259" key="9">
    <source>
        <dbReference type="Pfam" id="PF03460"/>
    </source>
</evidence>
<dbReference type="InterPro" id="IPR006067">
    <property type="entry name" value="NO2/SO3_Rdtase_4Fe4S_dom"/>
</dbReference>
<feature type="domain" description="Nitrite/sulphite reductase 4Fe-4S" evidence="8">
    <location>
        <begin position="172"/>
        <end position="328"/>
    </location>
</feature>
<evidence type="ECO:0000256" key="4">
    <source>
        <dbReference type="ARBA" id="ARBA00022723"/>
    </source>
</evidence>
<evidence type="ECO:0000259" key="8">
    <source>
        <dbReference type="Pfam" id="PF01077"/>
    </source>
</evidence>
<dbReference type="GO" id="GO:0051539">
    <property type="term" value="F:4 iron, 4 sulfur cluster binding"/>
    <property type="evidence" value="ECO:0007669"/>
    <property type="project" value="UniProtKB-KW"/>
</dbReference>
<keyword evidence="5" id="KW-0560">Oxidoreductase</keyword>
<feature type="non-terminal residue" evidence="10">
    <location>
        <position position="452"/>
    </location>
</feature>
<dbReference type="PANTHER" id="PTHR11493:SF47">
    <property type="entry name" value="SULFITE REDUCTASE [NADPH] SUBUNIT BETA"/>
    <property type="match status" value="1"/>
</dbReference>
<proteinExistence type="predicted"/>
<protein>
    <recommendedName>
        <fullName evidence="11">NADPH-dependent assimilatory sulfite reductase hemoprotein subunit</fullName>
    </recommendedName>
</protein>
<dbReference type="SUPFAM" id="SSF56014">
    <property type="entry name" value="Nitrite and sulphite reductase 4Fe-4S domain-like"/>
    <property type="match status" value="2"/>
</dbReference>
<comment type="cofactor">
    <cofactor evidence="1">
        <name>siroheme</name>
        <dbReference type="ChEBI" id="CHEBI:60052"/>
    </cofactor>
</comment>
<dbReference type="Pfam" id="PF03460">
    <property type="entry name" value="NIR_SIR_ferr"/>
    <property type="match status" value="2"/>
</dbReference>
<dbReference type="InterPro" id="IPR005117">
    <property type="entry name" value="NiRdtase/SiRdtase_haem-b_fer"/>
</dbReference>
<evidence type="ECO:0000256" key="2">
    <source>
        <dbReference type="ARBA" id="ARBA00001966"/>
    </source>
</evidence>
<feature type="domain" description="Nitrite/Sulfite reductase ferredoxin-like" evidence="9">
    <location>
        <begin position="350"/>
        <end position="415"/>
    </location>
</feature>
<dbReference type="FunFam" id="3.30.413.10:FF:000004">
    <property type="entry name" value="Sulfite reductase [NADPH] hemoprotein beta-component"/>
    <property type="match status" value="1"/>
</dbReference>
<dbReference type="InterPro" id="IPR045854">
    <property type="entry name" value="NO2/SO3_Rdtase_4Fe4S_sf"/>
</dbReference>
<evidence type="ECO:0000313" key="10">
    <source>
        <dbReference type="EMBL" id="SVB80161.1"/>
    </source>
</evidence>
<dbReference type="GO" id="GO:0020037">
    <property type="term" value="F:heme binding"/>
    <property type="evidence" value="ECO:0007669"/>
    <property type="project" value="InterPro"/>
</dbReference>
<dbReference type="Gene3D" id="3.30.413.10">
    <property type="entry name" value="Sulfite Reductase Hemoprotein, domain 1"/>
    <property type="match status" value="1"/>
</dbReference>
<name>A0A382H139_9ZZZZ</name>
<keyword evidence="3" id="KW-0004">4Fe-4S</keyword>
<dbReference type="GO" id="GO:0016002">
    <property type="term" value="F:sulfite reductase activity"/>
    <property type="evidence" value="ECO:0007669"/>
    <property type="project" value="TreeGrafter"/>
</dbReference>
<dbReference type="GO" id="GO:0009337">
    <property type="term" value="C:sulfite reductase complex (NADPH)"/>
    <property type="evidence" value="ECO:0007669"/>
    <property type="project" value="TreeGrafter"/>
</dbReference>
<feature type="domain" description="Nitrite/Sulfite reductase ferredoxin-like" evidence="9">
    <location>
        <begin position="76"/>
        <end position="133"/>
    </location>
</feature>
<dbReference type="PANTHER" id="PTHR11493">
    <property type="entry name" value="SULFITE REDUCTASE [NADPH] SUBUNIT BETA-RELATED"/>
    <property type="match status" value="1"/>
</dbReference>
<evidence type="ECO:0000256" key="6">
    <source>
        <dbReference type="ARBA" id="ARBA00023004"/>
    </source>
</evidence>
<dbReference type="AlphaFoldDB" id="A0A382H139"/>
<keyword evidence="7" id="KW-0411">Iron-sulfur</keyword>
<evidence type="ECO:0000256" key="5">
    <source>
        <dbReference type="ARBA" id="ARBA00023002"/>
    </source>
</evidence>
<evidence type="ECO:0000256" key="3">
    <source>
        <dbReference type="ARBA" id="ARBA00022485"/>
    </source>
</evidence>
<dbReference type="EMBL" id="UINC01058186">
    <property type="protein sequence ID" value="SVB80161.1"/>
    <property type="molecule type" value="Genomic_DNA"/>
</dbReference>
<reference evidence="10" key="1">
    <citation type="submission" date="2018-05" db="EMBL/GenBank/DDBJ databases">
        <authorList>
            <person name="Lanie J.A."/>
            <person name="Ng W.-L."/>
            <person name="Kazmierczak K.M."/>
            <person name="Andrzejewski T.M."/>
            <person name="Davidsen T.M."/>
            <person name="Wayne K.J."/>
            <person name="Tettelin H."/>
            <person name="Glass J.I."/>
            <person name="Rusch D."/>
            <person name="Podicherti R."/>
            <person name="Tsui H.-C.T."/>
            <person name="Winkler M.E."/>
        </authorList>
    </citation>
    <scope>NUCLEOTIDE SEQUENCE</scope>
</reference>